<evidence type="ECO:0000256" key="6">
    <source>
        <dbReference type="RuleBase" id="RU000461"/>
    </source>
</evidence>
<evidence type="ECO:0000256" key="2">
    <source>
        <dbReference type="ARBA" id="ARBA00010617"/>
    </source>
</evidence>
<dbReference type="InterPro" id="IPR036396">
    <property type="entry name" value="Cyt_P450_sf"/>
</dbReference>
<dbReference type="GO" id="GO:0004497">
    <property type="term" value="F:monooxygenase activity"/>
    <property type="evidence" value="ECO:0007669"/>
    <property type="project" value="UniProtKB-KW"/>
</dbReference>
<dbReference type="CDD" id="cd11058">
    <property type="entry name" value="CYP60B-like"/>
    <property type="match status" value="1"/>
</dbReference>
<dbReference type="InterPro" id="IPR050121">
    <property type="entry name" value="Cytochrome_P450_monoxygenase"/>
</dbReference>
<keyword evidence="3 5" id="KW-0479">Metal-binding</keyword>
<evidence type="ECO:0000256" key="4">
    <source>
        <dbReference type="ARBA" id="ARBA00023004"/>
    </source>
</evidence>
<keyword evidence="4 5" id="KW-0408">Iron</keyword>
<keyword evidence="8" id="KW-1185">Reference proteome</keyword>
<evidence type="ECO:0000313" key="8">
    <source>
        <dbReference type="Proteomes" id="UP000250266"/>
    </source>
</evidence>
<protein>
    <submittedName>
        <fullName evidence="7">Cytochrome P450</fullName>
    </submittedName>
</protein>
<dbReference type="InterPro" id="IPR002401">
    <property type="entry name" value="Cyt_P450_E_grp-I"/>
</dbReference>
<dbReference type="Gene3D" id="1.10.630.10">
    <property type="entry name" value="Cytochrome P450"/>
    <property type="match status" value="1"/>
</dbReference>
<comment type="cofactor">
    <cofactor evidence="1 5">
        <name>heme</name>
        <dbReference type="ChEBI" id="CHEBI:30413"/>
    </cofactor>
</comment>
<accession>A0A8E2JEV8</accession>
<evidence type="ECO:0000313" key="7">
    <source>
        <dbReference type="EMBL" id="OCK80075.1"/>
    </source>
</evidence>
<dbReference type="PANTHER" id="PTHR24305">
    <property type="entry name" value="CYTOCHROME P450"/>
    <property type="match status" value="1"/>
</dbReference>
<feature type="binding site" description="axial binding residue" evidence="5">
    <location>
        <position position="421"/>
    </location>
    <ligand>
        <name>heme</name>
        <dbReference type="ChEBI" id="CHEBI:30413"/>
    </ligand>
    <ligandPart>
        <name>Fe</name>
        <dbReference type="ChEBI" id="CHEBI:18248"/>
    </ligandPart>
</feature>
<reference evidence="7 8" key="1">
    <citation type="journal article" date="2016" name="Nat. Commun.">
        <title>Ectomycorrhizal ecology is imprinted in the genome of the dominant symbiotic fungus Cenococcum geophilum.</title>
        <authorList>
            <consortium name="DOE Joint Genome Institute"/>
            <person name="Peter M."/>
            <person name="Kohler A."/>
            <person name="Ohm R.A."/>
            <person name="Kuo A."/>
            <person name="Krutzmann J."/>
            <person name="Morin E."/>
            <person name="Arend M."/>
            <person name="Barry K.W."/>
            <person name="Binder M."/>
            <person name="Choi C."/>
            <person name="Clum A."/>
            <person name="Copeland A."/>
            <person name="Grisel N."/>
            <person name="Haridas S."/>
            <person name="Kipfer T."/>
            <person name="LaButti K."/>
            <person name="Lindquist E."/>
            <person name="Lipzen A."/>
            <person name="Maire R."/>
            <person name="Meier B."/>
            <person name="Mihaltcheva S."/>
            <person name="Molinier V."/>
            <person name="Murat C."/>
            <person name="Poggeler S."/>
            <person name="Quandt C.A."/>
            <person name="Sperisen C."/>
            <person name="Tritt A."/>
            <person name="Tisserant E."/>
            <person name="Crous P.W."/>
            <person name="Henrissat B."/>
            <person name="Nehls U."/>
            <person name="Egli S."/>
            <person name="Spatafora J.W."/>
            <person name="Grigoriev I.V."/>
            <person name="Martin F.M."/>
        </authorList>
    </citation>
    <scope>NUCLEOTIDE SEQUENCE [LARGE SCALE GENOMIC DNA]</scope>
    <source>
        <strain evidence="7 8">CBS 459.81</strain>
    </source>
</reference>
<dbReference type="Pfam" id="PF00067">
    <property type="entry name" value="p450"/>
    <property type="match status" value="1"/>
</dbReference>
<keyword evidence="6" id="KW-0503">Monooxygenase</keyword>
<evidence type="ECO:0000256" key="1">
    <source>
        <dbReference type="ARBA" id="ARBA00001971"/>
    </source>
</evidence>
<gene>
    <name evidence="7" type="ORF">K432DRAFT_298391</name>
</gene>
<evidence type="ECO:0000256" key="3">
    <source>
        <dbReference type="ARBA" id="ARBA00022723"/>
    </source>
</evidence>
<dbReference type="Proteomes" id="UP000250266">
    <property type="component" value="Unassembled WGS sequence"/>
</dbReference>
<feature type="non-terminal residue" evidence="7">
    <location>
        <position position="480"/>
    </location>
</feature>
<dbReference type="PRINTS" id="PR00463">
    <property type="entry name" value="EP450I"/>
</dbReference>
<comment type="similarity">
    <text evidence="2 6">Belongs to the cytochrome P450 family.</text>
</comment>
<dbReference type="EMBL" id="KV744975">
    <property type="protein sequence ID" value="OCK80075.1"/>
    <property type="molecule type" value="Genomic_DNA"/>
</dbReference>
<dbReference type="AlphaFoldDB" id="A0A8E2JEV8"/>
<dbReference type="GO" id="GO:0005506">
    <property type="term" value="F:iron ion binding"/>
    <property type="evidence" value="ECO:0007669"/>
    <property type="project" value="InterPro"/>
</dbReference>
<dbReference type="OrthoDB" id="1470350at2759"/>
<dbReference type="InterPro" id="IPR017972">
    <property type="entry name" value="Cyt_P450_CS"/>
</dbReference>
<dbReference type="PANTHER" id="PTHR24305:SF166">
    <property type="entry name" value="CYTOCHROME P450 12A4, MITOCHONDRIAL-RELATED"/>
    <property type="match status" value="1"/>
</dbReference>
<dbReference type="SUPFAM" id="SSF48264">
    <property type="entry name" value="Cytochrome P450"/>
    <property type="match status" value="1"/>
</dbReference>
<keyword evidence="5 6" id="KW-0349">Heme</keyword>
<dbReference type="GO" id="GO:0020037">
    <property type="term" value="F:heme binding"/>
    <property type="evidence" value="ECO:0007669"/>
    <property type="project" value="InterPro"/>
</dbReference>
<dbReference type="GO" id="GO:0016705">
    <property type="term" value="F:oxidoreductase activity, acting on paired donors, with incorporation or reduction of molecular oxygen"/>
    <property type="evidence" value="ECO:0007669"/>
    <property type="project" value="InterPro"/>
</dbReference>
<proteinExistence type="inferred from homology"/>
<dbReference type="PRINTS" id="PR00385">
    <property type="entry name" value="P450"/>
</dbReference>
<organism evidence="7 8">
    <name type="scientific">Lepidopterella palustris CBS 459.81</name>
    <dbReference type="NCBI Taxonomy" id="1314670"/>
    <lineage>
        <taxon>Eukaryota</taxon>
        <taxon>Fungi</taxon>
        <taxon>Dikarya</taxon>
        <taxon>Ascomycota</taxon>
        <taxon>Pezizomycotina</taxon>
        <taxon>Dothideomycetes</taxon>
        <taxon>Pleosporomycetidae</taxon>
        <taxon>Mytilinidiales</taxon>
        <taxon>Argynnaceae</taxon>
        <taxon>Lepidopterella</taxon>
    </lineage>
</organism>
<dbReference type="PROSITE" id="PS00086">
    <property type="entry name" value="CYTOCHROME_P450"/>
    <property type="match status" value="1"/>
</dbReference>
<keyword evidence="6" id="KW-0560">Oxidoreductase</keyword>
<evidence type="ECO:0000256" key="5">
    <source>
        <dbReference type="PIRSR" id="PIRSR602401-1"/>
    </source>
</evidence>
<name>A0A8E2JEV8_9PEZI</name>
<dbReference type="InterPro" id="IPR001128">
    <property type="entry name" value="Cyt_P450"/>
</dbReference>
<sequence length="480" mass="54725">IISVACYNVFLHPLSRYPGPKLWSAFRFPYVISMRKGNLHRRMKKFHDVYGPIVRLAPNELSYIDSRAWKDIYGNRPGHLPFERNRTWLKKMQPDEPPSIMGYDEEVHSRLRKAFVHAFSEKSLKEQAPVIESYVNTLVQQLKHRCQPNNNAVIDLVQWLDFTTFDISGDLSFGESFDCLKNGKAHPWVKIAHDFGKGLALISSINMYPPLDRLLWYILPKHIMQRQRDHRAMSAARAQKRLALDTNRPDFVTATKRYSDDKGSLSMPDWELNMTILIFAGSETTASALSGILRMLLQNTDALTKLAGEIRANFRDESEISIGTTGGFQYMNAVINEGLRLCPPSSIGVPRIVPKGGDTVCERVVPEGTYVAFNQFPANRSPQHFDSPDSFIPERCLHSEKEGAKDDTAAFQPFGLGRHSCIGMKLAYAEMRLILARLLYAFDISLADAEDVWDWGSQKTFIFWEKEPLRVVLRAAEQRL</sequence>